<dbReference type="PANTHER" id="PTHR22916:SF3">
    <property type="entry name" value="UDP-GLCNAC:BETAGAL BETA-1,3-N-ACETYLGLUCOSAMINYLTRANSFERASE-LIKE PROTEIN 1"/>
    <property type="match status" value="1"/>
</dbReference>
<reference evidence="2 3" key="1">
    <citation type="submission" date="2018-05" db="EMBL/GenBank/DDBJ databases">
        <title>Genomic Encyclopedia of Type Strains, Phase IV (KMG-V): Genome sequencing to study the core and pangenomes of soil and plant-associated prokaryotes.</title>
        <authorList>
            <person name="Whitman W."/>
        </authorList>
    </citation>
    <scope>NUCLEOTIDE SEQUENCE [LARGE SCALE GENOMIC DNA]</scope>
    <source>
        <strain evidence="2 3">SLV-132</strain>
    </source>
</reference>
<evidence type="ECO:0000313" key="2">
    <source>
        <dbReference type="EMBL" id="PWK38302.1"/>
    </source>
</evidence>
<evidence type="ECO:0000259" key="1">
    <source>
        <dbReference type="Pfam" id="PF00535"/>
    </source>
</evidence>
<name>A0A316F1W6_9BURK</name>
<comment type="caution">
    <text evidence="2">The sequence shown here is derived from an EMBL/GenBank/DDBJ whole genome shotgun (WGS) entry which is preliminary data.</text>
</comment>
<dbReference type="RefSeq" id="WP_109581911.1">
    <property type="nucleotide sequence ID" value="NZ_CAJPUX010000001.1"/>
</dbReference>
<organism evidence="2 3">
    <name type="scientific">Cupriavidus plantarum</name>
    <dbReference type="NCBI Taxonomy" id="942865"/>
    <lineage>
        <taxon>Bacteria</taxon>
        <taxon>Pseudomonadati</taxon>
        <taxon>Pseudomonadota</taxon>
        <taxon>Betaproteobacteria</taxon>
        <taxon>Burkholderiales</taxon>
        <taxon>Burkholderiaceae</taxon>
        <taxon>Cupriavidus</taxon>
    </lineage>
</organism>
<proteinExistence type="predicted"/>
<dbReference type="Proteomes" id="UP000245754">
    <property type="component" value="Unassembled WGS sequence"/>
</dbReference>
<sequence>MTAAGHAPIAASVAPTIAATVAPTIAPTIAPSAPAISILLPAWNAEQTLGVALCSLLSQTYTDFEILLLDDGSTDGTVGVAEAFADARLRVISDGRRMGLARRLNLGIEQARGRYIARMDADDVSFPERFARQVAFLDTHPQIDLVGCRAVAFRSDDEILGMLPFAGTHEAMCARPWRGIPLPHPGWMGRREWFVRHRYGLPEVMRAEDQELLLRTHKTSRFACLDEVLLGYRQGQFNLRKTLLARRCLLAAQMKYFLKEGEVGYAAAALALTAARVAVDVLAALPRADRLYFVRMSECAPLEAVQTLHHSLRSCAAAART</sequence>
<dbReference type="EMBL" id="QGGT01000001">
    <property type="protein sequence ID" value="PWK38302.1"/>
    <property type="molecule type" value="Genomic_DNA"/>
</dbReference>
<dbReference type="GO" id="GO:0016758">
    <property type="term" value="F:hexosyltransferase activity"/>
    <property type="evidence" value="ECO:0007669"/>
    <property type="project" value="UniProtKB-ARBA"/>
</dbReference>
<dbReference type="OrthoDB" id="9802649at2"/>
<protein>
    <submittedName>
        <fullName evidence="2">Glycosyl transferase family 2</fullName>
    </submittedName>
</protein>
<evidence type="ECO:0000313" key="3">
    <source>
        <dbReference type="Proteomes" id="UP000245754"/>
    </source>
</evidence>
<dbReference type="Pfam" id="PF00535">
    <property type="entry name" value="Glycos_transf_2"/>
    <property type="match status" value="1"/>
</dbReference>
<dbReference type="AlphaFoldDB" id="A0A316F1W6"/>
<dbReference type="CDD" id="cd00761">
    <property type="entry name" value="Glyco_tranf_GTA_type"/>
    <property type="match status" value="1"/>
</dbReference>
<feature type="domain" description="Glycosyltransferase 2-like" evidence="1">
    <location>
        <begin position="37"/>
        <end position="194"/>
    </location>
</feature>
<dbReference type="SUPFAM" id="SSF53448">
    <property type="entry name" value="Nucleotide-diphospho-sugar transferases"/>
    <property type="match status" value="1"/>
</dbReference>
<dbReference type="InterPro" id="IPR029044">
    <property type="entry name" value="Nucleotide-diphossugar_trans"/>
</dbReference>
<dbReference type="InterPro" id="IPR001173">
    <property type="entry name" value="Glyco_trans_2-like"/>
</dbReference>
<keyword evidence="2" id="KW-0808">Transferase</keyword>
<accession>A0A316F1W6</accession>
<dbReference type="GeneID" id="98339253"/>
<dbReference type="PANTHER" id="PTHR22916">
    <property type="entry name" value="GLYCOSYLTRANSFERASE"/>
    <property type="match status" value="1"/>
</dbReference>
<gene>
    <name evidence="2" type="ORF">C7419_1012197</name>
</gene>
<keyword evidence="3" id="KW-1185">Reference proteome</keyword>
<dbReference type="Gene3D" id="3.90.550.10">
    <property type="entry name" value="Spore Coat Polysaccharide Biosynthesis Protein SpsA, Chain A"/>
    <property type="match status" value="1"/>
</dbReference>